<evidence type="ECO:0000313" key="3">
    <source>
        <dbReference type="Proteomes" id="UP000199529"/>
    </source>
</evidence>
<proteinExistence type="predicted"/>
<dbReference type="SMART" id="SM00880">
    <property type="entry name" value="CHAD"/>
    <property type="match status" value="1"/>
</dbReference>
<dbReference type="Proteomes" id="UP000199529">
    <property type="component" value="Unassembled WGS sequence"/>
</dbReference>
<accession>A0A1H3PP76</accession>
<dbReference type="RefSeq" id="WP_093273437.1">
    <property type="nucleotide sequence ID" value="NZ_FNOK01000043.1"/>
</dbReference>
<evidence type="ECO:0000313" key="2">
    <source>
        <dbReference type="EMBL" id="SDZ02761.1"/>
    </source>
</evidence>
<dbReference type="AlphaFoldDB" id="A0A1H3PP76"/>
<sequence length="313" mass="35188">MAISWQRRDLTGVVDLPAEPRTADRRAPLAEHIRAGLDARLRALISHDPGTRQGEDPEELHQMRVSVRRMRAMLLSGRRFLDRDWSEPLRAELGWLGRALGPVRDLDVLLERLRAESADLPADERAAAARLISGLEAEHGLARVEMLAALDSDRYLALLRSIADSLRAGLPTPESDVDTERELRRLVLGQFHKLRKSVARLPEAPADDELHALRIRGKRVRYTAELAQPAFGRPMQQLIKAAKQFQDVLGEHQDACVAEERVRGLLRDFGEDVDAAVAFVAGRLVEREQTRKAERRTQWWATWEAVDAAAAAI</sequence>
<evidence type="ECO:0000259" key="1">
    <source>
        <dbReference type="PROSITE" id="PS51708"/>
    </source>
</evidence>
<reference evidence="3" key="1">
    <citation type="submission" date="2016-10" db="EMBL/GenBank/DDBJ databases">
        <authorList>
            <person name="Varghese N."/>
            <person name="Submissions S."/>
        </authorList>
    </citation>
    <scope>NUCLEOTIDE SEQUENCE [LARGE SCALE GENOMIC DNA]</scope>
    <source>
        <strain evidence="3">CGMCC 4.3530</strain>
    </source>
</reference>
<dbReference type="PANTHER" id="PTHR39339">
    <property type="entry name" value="SLR1444 PROTEIN"/>
    <property type="match status" value="1"/>
</dbReference>
<keyword evidence="3" id="KW-1185">Reference proteome</keyword>
<dbReference type="OrthoDB" id="9777271at2"/>
<dbReference type="InterPro" id="IPR038186">
    <property type="entry name" value="CHAD_dom_sf"/>
</dbReference>
<dbReference type="STRING" id="418495.SAMN05216215_104320"/>
<dbReference type="InterPro" id="IPR007899">
    <property type="entry name" value="CHAD_dom"/>
</dbReference>
<dbReference type="PROSITE" id="PS51708">
    <property type="entry name" value="CHAD"/>
    <property type="match status" value="1"/>
</dbReference>
<organism evidence="2 3">
    <name type="scientific">Saccharopolyspora shandongensis</name>
    <dbReference type="NCBI Taxonomy" id="418495"/>
    <lineage>
        <taxon>Bacteria</taxon>
        <taxon>Bacillati</taxon>
        <taxon>Actinomycetota</taxon>
        <taxon>Actinomycetes</taxon>
        <taxon>Pseudonocardiales</taxon>
        <taxon>Pseudonocardiaceae</taxon>
        <taxon>Saccharopolyspora</taxon>
    </lineage>
</organism>
<dbReference type="Gene3D" id="1.40.20.10">
    <property type="entry name" value="CHAD domain"/>
    <property type="match status" value="1"/>
</dbReference>
<dbReference type="Pfam" id="PF05235">
    <property type="entry name" value="CHAD"/>
    <property type="match status" value="1"/>
</dbReference>
<feature type="domain" description="CHAD" evidence="1">
    <location>
        <begin position="26"/>
        <end position="308"/>
    </location>
</feature>
<protein>
    <submittedName>
        <fullName evidence="2">CHAD domain-containing protein</fullName>
    </submittedName>
</protein>
<name>A0A1H3PP76_9PSEU</name>
<gene>
    <name evidence="2" type="ORF">SAMN05216215_104320</name>
</gene>
<dbReference type="EMBL" id="FNOK01000043">
    <property type="protein sequence ID" value="SDZ02761.1"/>
    <property type="molecule type" value="Genomic_DNA"/>
</dbReference>
<dbReference type="PANTHER" id="PTHR39339:SF1">
    <property type="entry name" value="CHAD DOMAIN-CONTAINING PROTEIN"/>
    <property type="match status" value="1"/>
</dbReference>